<evidence type="ECO:0000256" key="1">
    <source>
        <dbReference type="SAM" id="SignalP"/>
    </source>
</evidence>
<protein>
    <submittedName>
        <fullName evidence="2">Uncharacterized protein</fullName>
    </submittedName>
</protein>
<comment type="caution">
    <text evidence="2">The sequence shown here is derived from an EMBL/GenBank/DDBJ whole genome shotgun (WGS) entry which is preliminary data.</text>
</comment>
<evidence type="ECO:0000313" key="2">
    <source>
        <dbReference type="EMBL" id="CAL1288678.1"/>
    </source>
</evidence>
<name>A0AAV2B0P3_9ARAC</name>
<evidence type="ECO:0000313" key="3">
    <source>
        <dbReference type="Proteomes" id="UP001497382"/>
    </source>
</evidence>
<dbReference type="Proteomes" id="UP001497382">
    <property type="component" value="Unassembled WGS sequence"/>
</dbReference>
<organism evidence="2 3">
    <name type="scientific">Larinioides sclopetarius</name>
    <dbReference type="NCBI Taxonomy" id="280406"/>
    <lineage>
        <taxon>Eukaryota</taxon>
        <taxon>Metazoa</taxon>
        <taxon>Ecdysozoa</taxon>
        <taxon>Arthropoda</taxon>
        <taxon>Chelicerata</taxon>
        <taxon>Arachnida</taxon>
        <taxon>Araneae</taxon>
        <taxon>Araneomorphae</taxon>
        <taxon>Entelegynae</taxon>
        <taxon>Araneoidea</taxon>
        <taxon>Araneidae</taxon>
        <taxon>Larinioides</taxon>
    </lineage>
</organism>
<feature type="chain" id="PRO_5043427200" evidence="1">
    <location>
        <begin position="26"/>
        <end position="242"/>
    </location>
</feature>
<gene>
    <name evidence="2" type="ORF">LARSCL_LOCUS15479</name>
</gene>
<dbReference type="AlphaFoldDB" id="A0AAV2B0P3"/>
<dbReference type="EMBL" id="CAXIEN010000235">
    <property type="protein sequence ID" value="CAL1288678.1"/>
    <property type="molecule type" value="Genomic_DNA"/>
</dbReference>
<sequence>MAFIQFLKRILVVAALVICFDGVQGCHPTSKALHICLNIYLEKDFPLIETFVKSRRQGRVLLEDPDLQNICRHIASLHDCYNSLWRECTSYWQVERFSRLVHLIGSTHSYLCSNTTDVLKDVLLNLGCLARAGDYLAKCSATGFDWMTTWKHIMRLQMLPKDSCPLVDNYKTCMVRELEDVICGKEAGKVYGDLIEKWLANLCYKNALYYQILLSAESSAAKLEFTLFTFLFLFLQSKSLTV</sequence>
<accession>A0AAV2B0P3</accession>
<reference evidence="2 3" key="1">
    <citation type="submission" date="2024-04" db="EMBL/GenBank/DDBJ databases">
        <authorList>
            <person name="Rising A."/>
            <person name="Reimegard J."/>
            <person name="Sonavane S."/>
            <person name="Akerstrom W."/>
            <person name="Nylinder S."/>
            <person name="Hedman E."/>
            <person name="Kallberg Y."/>
        </authorList>
    </citation>
    <scope>NUCLEOTIDE SEQUENCE [LARGE SCALE GENOMIC DNA]</scope>
</reference>
<keyword evidence="3" id="KW-1185">Reference proteome</keyword>
<feature type="signal peptide" evidence="1">
    <location>
        <begin position="1"/>
        <end position="25"/>
    </location>
</feature>
<keyword evidence="1" id="KW-0732">Signal</keyword>
<proteinExistence type="predicted"/>